<evidence type="ECO:0000313" key="2">
    <source>
        <dbReference type="EMBL" id="GAA2362274.1"/>
    </source>
</evidence>
<feature type="region of interest" description="Disordered" evidence="1">
    <location>
        <begin position="1"/>
        <end position="22"/>
    </location>
</feature>
<dbReference type="Proteomes" id="UP001501218">
    <property type="component" value="Unassembled WGS sequence"/>
</dbReference>
<dbReference type="Gene3D" id="3.10.180.10">
    <property type="entry name" value="2,3-Dihydroxybiphenyl 1,2-Dioxygenase, domain 1"/>
    <property type="match status" value="1"/>
</dbReference>
<accession>A0ABN3GVH5</accession>
<comment type="caution">
    <text evidence="2">The sequence shown here is derived from an EMBL/GenBank/DDBJ whole genome shotgun (WGS) entry which is preliminary data.</text>
</comment>
<evidence type="ECO:0008006" key="4">
    <source>
        <dbReference type="Google" id="ProtNLM"/>
    </source>
</evidence>
<keyword evidence="3" id="KW-1185">Reference proteome</keyword>
<evidence type="ECO:0000256" key="1">
    <source>
        <dbReference type="SAM" id="MobiDB-lite"/>
    </source>
</evidence>
<name>A0ABN3GVH5_9PSEU</name>
<evidence type="ECO:0000313" key="3">
    <source>
        <dbReference type="Proteomes" id="UP001501218"/>
    </source>
</evidence>
<dbReference type="PANTHER" id="PTHR33993">
    <property type="entry name" value="GLYOXALASE-RELATED"/>
    <property type="match status" value="1"/>
</dbReference>
<dbReference type="InterPro" id="IPR052164">
    <property type="entry name" value="Anthracycline_SecMetBiosynth"/>
</dbReference>
<dbReference type="SUPFAM" id="SSF54593">
    <property type="entry name" value="Glyoxalase/Bleomycin resistance protein/Dihydroxybiphenyl dioxygenase"/>
    <property type="match status" value="1"/>
</dbReference>
<dbReference type="InterPro" id="IPR029068">
    <property type="entry name" value="Glyas_Bleomycin-R_OHBP_Dase"/>
</dbReference>
<gene>
    <name evidence="2" type="ORF">GCM10009854_47380</name>
</gene>
<organism evidence="2 3">
    <name type="scientific">Saccharopolyspora halophila</name>
    <dbReference type="NCBI Taxonomy" id="405551"/>
    <lineage>
        <taxon>Bacteria</taxon>
        <taxon>Bacillati</taxon>
        <taxon>Actinomycetota</taxon>
        <taxon>Actinomycetes</taxon>
        <taxon>Pseudonocardiales</taxon>
        <taxon>Pseudonocardiaceae</taxon>
        <taxon>Saccharopolyspora</taxon>
    </lineage>
</organism>
<protein>
    <recommendedName>
        <fullName evidence="4">VOC family protein</fullName>
    </recommendedName>
</protein>
<dbReference type="PANTHER" id="PTHR33993:SF14">
    <property type="entry name" value="GB|AAF24581.1"/>
    <property type="match status" value="1"/>
</dbReference>
<reference evidence="2 3" key="1">
    <citation type="journal article" date="2019" name="Int. J. Syst. Evol. Microbiol.">
        <title>The Global Catalogue of Microorganisms (GCM) 10K type strain sequencing project: providing services to taxonomists for standard genome sequencing and annotation.</title>
        <authorList>
            <consortium name="The Broad Institute Genomics Platform"/>
            <consortium name="The Broad Institute Genome Sequencing Center for Infectious Disease"/>
            <person name="Wu L."/>
            <person name="Ma J."/>
        </authorList>
    </citation>
    <scope>NUCLEOTIDE SEQUENCE [LARGE SCALE GENOMIC DNA]</scope>
    <source>
        <strain evidence="2 3">JCM 16221</strain>
    </source>
</reference>
<sequence length="262" mass="28339">MWPPNWSGYGKGSSTPRDAFTPWDERSIVPDSPGVEDELIPGGKEMTVPASGAVRGLRRVDLLCLDPMAAAVFYRAVLDWSPVPVEAGFDCWVGNRRCATIRKPRAGESSGFRPVFAGAPMDCTLTGPDDTVAQVTRGRAQHGPWAPDPRSGEPCWVELATTSPMRADAFWSDTLGWQVSTGQPVEYLTSGRAIANRTAENLPAGPGWLCYVSLPDLAGITRLATKHGGRAEHIEHPRLTETVLLTDPDGAMIGLTTTRSWQ</sequence>
<dbReference type="EMBL" id="BAAARA010000023">
    <property type="protein sequence ID" value="GAA2362274.1"/>
    <property type="molecule type" value="Genomic_DNA"/>
</dbReference>
<proteinExistence type="predicted"/>